<proteinExistence type="predicted"/>
<dbReference type="RefSeq" id="WP_170834942.1">
    <property type="nucleotide sequence ID" value="NZ_FNSD01000001.1"/>
</dbReference>
<dbReference type="SUPFAM" id="SSF56925">
    <property type="entry name" value="OMPA-like"/>
    <property type="match status" value="1"/>
</dbReference>
<organism evidence="2 3">
    <name type="scientific">Terriglobus roseus</name>
    <dbReference type="NCBI Taxonomy" id="392734"/>
    <lineage>
        <taxon>Bacteria</taxon>
        <taxon>Pseudomonadati</taxon>
        <taxon>Acidobacteriota</taxon>
        <taxon>Terriglobia</taxon>
        <taxon>Terriglobales</taxon>
        <taxon>Acidobacteriaceae</taxon>
        <taxon>Terriglobus</taxon>
    </lineage>
</organism>
<evidence type="ECO:0000313" key="3">
    <source>
        <dbReference type="Proteomes" id="UP000182409"/>
    </source>
</evidence>
<dbReference type="EMBL" id="FNSD01000001">
    <property type="protein sequence ID" value="SEB45800.1"/>
    <property type="molecule type" value="Genomic_DNA"/>
</dbReference>
<gene>
    <name evidence="2" type="ORF">SAMN05443244_0624</name>
</gene>
<evidence type="ECO:0000256" key="1">
    <source>
        <dbReference type="SAM" id="SignalP"/>
    </source>
</evidence>
<dbReference type="InterPro" id="IPR011250">
    <property type="entry name" value="OMP/PagP_B-barrel"/>
</dbReference>
<evidence type="ECO:0000313" key="2">
    <source>
        <dbReference type="EMBL" id="SEB45800.1"/>
    </source>
</evidence>
<protein>
    <submittedName>
        <fullName evidence="2">Uncharacterized protein</fullName>
    </submittedName>
</protein>
<accession>A0A1H4JHL5</accession>
<name>A0A1H4JHL5_9BACT</name>
<dbReference type="Proteomes" id="UP000182409">
    <property type="component" value="Unassembled WGS sequence"/>
</dbReference>
<feature type="signal peptide" evidence="1">
    <location>
        <begin position="1"/>
        <end position="29"/>
    </location>
</feature>
<reference evidence="2 3" key="1">
    <citation type="submission" date="2016-10" db="EMBL/GenBank/DDBJ databases">
        <authorList>
            <person name="de Groot N.N."/>
        </authorList>
    </citation>
    <scope>NUCLEOTIDE SEQUENCE [LARGE SCALE GENOMIC DNA]</scope>
    <source>
        <strain evidence="2 3">AB35.6</strain>
    </source>
</reference>
<keyword evidence="1" id="KW-0732">Signal</keyword>
<dbReference type="AlphaFoldDB" id="A0A1H4JHL5"/>
<dbReference type="Gene3D" id="2.40.160.20">
    <property type="match status" value="1"/>
</dbReference>
<dbReference type="InterPro" id="IPR007433">
    <property type="entry name" value="DUF481"/>
</dbReference>
<dbReference type="Pfam" id="PF04338">
    <property type="entry name" value="DUF481"/>
    <property type="match status" value="1"/>
</dbReference>
<sequence>MFRFTVPAPRALLATAAIFFVTSAAFAQAAPNGTPAPGRSRRINANRKARIQRNIEDAYSHRWEVAGGGGYLRYRTGPFEQRTNEISFFVTPTYNLNPRWSAALDVRGMYGSAKINNIDQKNGVFSPQISEYTVTAGPQYRFMTREKYSLSATAGVGVGLSKFGGDAKGLRSEDLGMWPDSNAKVAFSASVIMDYNIYNNFAFRIQPTYLGTTFGNTVQNNLGVNLGLVYRFGRQK</sequence>
<feature type="chain" id="PRO_5010249089" evidence="1">
    <location>
        <begin position="30"/>
        <end position="236"/>
    </location>
</feature>